<dbReference type="PANTHER" id="PTHR45710:SF8">
    <property type="entry name" value="RERATING FAMILY MEMBER 4"/>
    <property type="match status" value="1"/>
</dbReference>
<dbReference type="PROSITE" id="PS50041">
    <property type="entry name" value="C_TYPE_LECTIN_2"/>
    <property type="match status" value="1"/>
</dbReference>
<dbReference type="AlphaFoldDB" id="A0A7K6QTZ8"/>
<feature type="non-terminal residue" evidence="4">
    <location>
        <position position="139"/>
    </location>
</feature>
<dbReference type="PRINTS" id="PR01504">
    <property type="entry name" value="PNCREATITSAP"/>
</dbReference>
<protein>
    <submittedName>
        <fullName evidence="4">REG4 protein</fullName>
    </submittedName>
</protein>
<dbReference type="InterPro" id="IPR001304">
    <property type="entry name" value="C-type_lectin-like"/>
</dbReference>
<dbReference type="InterPro" id="IPR016186">
    <property type="entry name" value="C-type_lectin-like/link_sf"/>
</dbReference>
<dbReference type="Proteomes" id="UP000580879">
    <property type="component" value="Unassembled WGS sequence"/>
</dbReference>
<organism evidence="4 5">
    <name type="scientific">Climacteris rufus</name>
    <name type="common">rufous treecreeper</name>
    <dbReference type="NCBI Taxonomy" id="47695"/>
    <lineage>
        <taxon>Eukaryota</taxon>
        <taxon>Metazoa</taxon>
        <taxon>Chordata</taxon>
        <taxon>Craniata</taxon>
        <taxon>Vertebrata</taxon>
        <taxon>Euteleostomi</taxon>
        <taxon>Archelosauria</taxon>
        <taxon>Archosauria</taxon>
        <taxon>Dinosauria</taxon>
        <taxon>Saurischia</taxon>
        <taxon>Theropoda</taxon>
        <taxon>Coelurosauria</taxon>
        <taxon>Aves</taxon>
        <taxon>Neognathae</taxon>
        <taxon>Neoaves</taxon>
        <taxon>Telluraves</taxon>
        <taxon>Australaves</taxon>
        <taxon>Passeriformes</taxon>
        <taxon>Climacteridae</taxon>
        <taxon>Climacteris</taxon>
    </lineage>
</organism>
<dbReference type="Pfam" id="PF00059">
    <property type="entry name" value="Lectin_C"/>
    <property type="match status" value="1"/>
</dbReference>
<dbReference type="Gene3D" id="3.10.100.10">
    <property type="entry name" value="Mannose-Binding Protein A, subunit A"/>
    <property type="match status" value="1"/>
</dbReference>
<dbReference type="OrthoDB" id="441660at2759"/>
<name>A0A7K6QTZ8_9PASS</name>
<dbReference type="InterPro" id="IPR018378">
    <property type="entry name" value="C-type_lectin_CS"/>
</dbReference>
<evidence type="ECO:0000313" key="4">
    <source>
        <dbReference type="EMBL" id="NWW76425.1"/>
    </source>
</evidence>
<dbReference type="PANTHER" id="PTHR45710">
    <property type="entry name" value="C-TYPE LECTIN DOMAIN-CONTAINING PROTEIN 180"/>
    <property type="match status" value="1"/>
</dbReference>
<gene>
    <name evidence="4" type="primary">Reg4</name>
    <name evidence="4" type="ORF">CLIRUF_R03593</name>
</gene>
<reference evidence="4 5" key="1">
    <citation type="submission" date="2019-09" db="EMBL/GenBank/DDBJ databases">
        <title>Bird 10,000 Genomes (B10K) Project - Family phase.</title>
        <authorList>
            <person name="Zhang G."/>
        </authorList>
    </citation>
    <scope>NUCLEOTIDE SEQUENCE [LARGE SCALE GENOMIC DNA]</scope>
    <source>
        <strain evidence="4">B10K-DU-029-53</strain>
    </source>
</reference>
<feature type="domain" description="C-type lectin" evidence="3">
    <location>
        <begin position="18"/>
        <end position="136"/>
    </location>
</feature>
<dbReference type="InterPro" id="IPR050828">
    <property type="entry name" value="C-type_lectin/matrix_domain"/>
</dbReference>
<comment type="caution">
    <text evidence="4">The sequence shown here is derived from an EMBL/GenBank/DDBJ whole genome shotgun (WGS) entry which is preliminary data.</text>
</comment>
<accession>A0A7K6QTZ8</accession>
<dbReference type="EMBL" id="VZRZ01004550">
    <property type="protein sequence ID" value="NWW76425.1"/>
    <property type="molecule type" value="Genomic_DNA"/>
</dbReference>
<dbReference type="SUPFAM" id="SSF56436">
    <property type="entry name" value="C-type lectin-like"/>
    <property type="match status" value="1"/>
</dbReference>
<evidence type="ECO:0000256" key="2">
    <source>
        <dbReference type="ARBA" id="ARBA00023157"/>
    </source>
</evidence>
<evidence type="ECO:0000313" key="5">
    <source>
        <dbReference type="Proteomes" id="UP000580879"/>
    </source>
</evidence>
<dbReference type="PROSITE" id="PS00615">
    <property type="entry name" value="C_TYPE_LECTIN_1"/>
    <property type="match status" value="1"/>
</dbReference>
<sequence>PSPAGRYINYCPDGWYYYKLSCFKYFRDPRTWHEAERQCQAVQDGAHLAWVEERQEADTLRRAISYYQRVQSVWIGLQQSTESQAWQWMSGKDYSVASGLAGNGARGGSCAVLTHHSSFTLWSSADCNQKHHYICKFYP</sequence>
<keyword evidence="2" id="KW-1015">Disulfide bond</keyword>
<dbReference type="SMART" id="SM00034">
    <property type="entry name" value="CLECT"/>
    <property type="match status" value="1"/>
</dbReference>
<evidence type="ECO:0000256" key="1">
    <source>
        <dbReference type="ARBA" id="ARBA00004401"/>
    </source>
</evidence>
<proteinExistence type="predicted"/>
<dbReference type="InterPro" id="IPR016187">
    <property type="entry name" value="CTDL_fold"/>
</dbReference>
<keyword evidence="5" id="KW-1185">Reference proteome</keyword>
<feature type="non-terminal residue" evidence="4">
    <location>
        <position position="1"/>
    </location>
</feature>
<dbReference type="GO" id="GO:0005886">
    <property type="term" value="C:plasma membrane"/>
    <property type="evidence" value="ECO:0007669"/>
    <property type="project" value="UniProtKB-SubCell"/>
</dbReference>
<comment type="subcellular location">
    <subcellularLocation>
        <location evidence="1">Cell membrane</location>
        <topology evidence="1">Single-pass type II membrane protein</topology>
    </subcellularLocation>
</comment>
<evidence type="ECO:0000259" key="3">
    <source>
        <dbReference type="PROSITE" id="PS50041"/>
    </source>
</evidence>